<dbReference type="PANTHER" id="PTHR43392">
    <property type="entry name" value="AAA-TYPE ATPASE FAMILY PROTEIN / ANKYRIN REPEAT FAMILY PROTEIN"/>
    <property type="match status" value="1"/>
</dbReference>
<dbReference type="FunFam" id="3.40.50.300:FF:000216">
    <property type="entry name" value="Type VII secretion ATPase EccA"/>
    <property type="match status" value="1"/>
</dbReference>
<dbReference type="InterPro" id="IPR050773">
    <property type="entry name" value="CbxX/CfxQ_RuBisCO_ESX"/>
</dbReference>
<dbReference type="SUPFAM" id="SSF52540">
    <property type="entry name" value="P-loop containing nucleoside triphosphate hydrolases"/>
    <property type="match status" value="2"/>
</dbReference>
<dbReference type="GO" id="GO:0005524">
    <property type="term" value="F:ATP binding"/>
    <property type="evidence" value="ECO:0007669"/>
    <property type="project" value="UniProtKB-KW"/>
</dbReference>
<dbReference type="AlphaFoldDB" id="A0A061QSD8"/>
<keyword evidence="2" id="KW-0547">Nucleotide-binding</keyword>
<keyword evidence="3" id="KW-0067">ATP-binding</keyword>
<dbReference type="InterPro" id="IPR000641">
    <property type="entry name" value="CbxX/CfxQ"/>
</dbReference>
<dbReference type="PRINTS" id="PR00819">
    <property type="entry name" value="CBXCFQXSUPER"/>
</dbReference>
<accession>A0A061QSD8</accession>
<dbReference type="PANTHER" id="PTHR43392:SF2">
    <property type="entry name" value="AAA-TYPE ATPASE FAMILY PROTEIN _ ANKYRIN REPEAT FAMILY PROTEIN"/>
    <property type="match status" value="1"/>
</dbReference>
<evidence type="ECO:0000256" key="1">
    <source>
        <dbReference type="ARBA" id="ARBA00010378"/>
    </source>
</evidence>
<dbReference type="GO" id="GO:0016887">
    <property type="term" value="F:ATP hydrolysis activity"/>
    <property type="evidence" value="ECO:0007669"/>
    <property type="project" value="InterPro"/>
</dbReference>
<feature type="domain" description="CAP-Gly" evidence="5">
    <location>
        <begin position="199"/>
        <end position="233"/>
    </location>
</feature>
<dbReference type="PROSITE" id="PS50245">
    <property type="entry name" value="CAP_GLY_2"/>
    <property type="match status" value="1"/>
</dbReference>
<evidence type="ECO:0000256" key="2">
    <source>
        <dbReference type="ARBA" id="ARBA00022741"/>
    </source>
</evidence>
<comment type="similarity">
    <text evidence="1">Belongs to the CbxX/CfxQ family.</text>
</comment>
<protein>
    <submittedName>
        <fullName evidence="6">Stage V sporulation protein K</fullName>
    </submittedName>
</protein>
<reference evidence="6" key="1">
    <citation type="submission" date="2014-05" db="EMBL/GenBank/DDBJ databases">
        <title>The transcriptome of the halophilic microalga Tetraselmis sp. GSL018 isolated from the Great Salt Lake, Utah.</title>
        <authorList>
            <person name="Jinkerson R.E."/>
            <person name="D'Adamo S."/>
            <person name="Posewitz M.C."/>
        </authorList>
    </citation>
    <scope>NUCLEOTIDE SEQUENCE</scope>
    <source>
        <strain evidence="6">GSL018</strain>
    </source>
</reference>
<name>A0A061QSD8_9CHLO</name>
<feature type="compositionally biased region" description="Low complexity" evidence="4">
    <location>
        <begin position="43"/>
        <end position="52"/>
    </location>
</feature>
<dbReference type="Pfam" id="PF17866">
    <property type="entry name" value="AAA_lid_6"/>
    <property type="match status" value="1"/>
</dbReference>
<dbReference type="InterPro" id="IPR027417">
    <property type="entry name" value="P-loop_NTPase"/>
</dbReference>
<dbReference type="InterPro" id="IPR003593">
    <property type="entry name" value="AAA+_ATPase"/>
</dbReference>
<dbReference type="CDD" id="cd00009">
    <property type="entry name" value="AAA"/>
    <property type="match status" value="1"/>
</dbReference>
<dbReference type="SMART" id="SM01052">
    <property type="entry name" value="CAP_GLY"/>
    <property type="match status" value="1"/>
</dbReference>
<dbReference type="InterPro" id="IPR000938">
    <property type="entry name" value="CAP-Gly_domain"/>
</dbReference>
<dbReference type="EMBL" id="GBEZ01003790">
    <property type="protein sequence ID" value="JAC81374.1"/>
    <property type="molecule type" value="Transcribed_RNA"/>
</dbReference>
<organism evidence="6">
    <name type="scientific">Tetraselmis sp. GSL018</name>
    <dbReference type="NCBI Taxonomy" id="582737"/>
    <lineage>
        <taxon>Eukaryota</taxon>
        <taxon>Viridiplantae</taxon>
        <taxon>Chlorophyta</taxon>
        <taxon>core chlorophytes</taxon>
        <taxon>Chlorodendrophyceae</taxon>
        <taxon>Chlorodendrales</taxon>
        <taxon>Chlorodendraceae</taxon>
        <taxon>Tetraselmis</taxon>
    </lineage>
</organism>
<feature type="region of interest" description="Disordered" evidence="4">
    <location>
        <begin position="1"/>
        <end position="129"/>
    </location>
</feature>
<dbReference type="EMBL" id="GBEZ01025736">
    <property type="protein sequence ID" value="JAC61389.1"/>
    <property type="molecule type" value="Transcribed_RNA"/>
</dbReference>
<feature type="region of interest" description="Disordered" evidence="4">
    <location>
        <begin position="538"/>
        <end position="561"/>
    </location>
</feature>
<dbReference type="Pfam" id="PF01302">
    <property type="entry name" value="CAP_GLY"/>
    <property type="match status" value="1"/>
</dbReference>
<gene>
    <name evidence="6" type="primary">SPOVK</name>
    <name evidence="6" type="ORF">TSPGSL018_26404</name>
    <name evidence="7" type="ORF">TSPGSL018_8089</name>
</gene>
<dbReference type="SUPFAM" id="SSF74924">
    <property type="entry name" value="Cap-Gly domain"/>
    <property type="match status" value="1"/>
</dbReference>
<feature type="compositionally biased region" description="Gly residues" evidence="4">
    <location>
        <begin position="550"/>
        <end position="561"/>
    </location>
</feature>
<evidence type="ECO:0000256" key="3">
    <source>
        <dbReference type="ARBA" id="ARBA00022840"/>
    </source>
</evidence>
<proteinExistence type="inferred from homology"/>
<evidence type="ECO:0000259" key="5">
    <source>
        <dbReference type="PROSITE" id="PS50245"/>
    </source>
</evidence>
<dbReference type="Pfam" id="PF00004">
    <property type="entry name" value="AAA"/>
    <property type="match status" value="2"/>
</dbReference>
<dbReference type="InterPro" id="IPR041627">
    <property type="entry name" value="AAA_lid_6"/>
</dbReference>
<dbReference type="InterPro" id="IPR036859">
    <property type="entry name" value="CAP-Gly_dom_sf"/>
</dbReference>
<dbReference type="Gene3D" id="2.30.30.190">
    <property type="entry name" value="CAP Gly-rich-like domain"/>
    <property type="match status" value="1"/>
</dbReference>
<sequence length="843" mass="89517">MVVPRSPTKDREVSFRVNGADQQGAGQHSKHETGPNSNKERQSTSSSSDTSTQEAALLLIRHRKDSKPNRGKQSAHCGPQNFRIPKKQSASQEAAAGNGGPQRRNSHEEGRAKGGGSSKDRFDRAGNGAIDRGRVDDIAKRLKDEARRMGELQAAARHRGSADEERLVPGDRVSLRGSRQATVMFVGPAPFAPPGDTIVGLALDTRRSNSANDGVAEGRRYFRCKPGHALFVDAAEAKPVPDAFGPAPLYLETELRGLVGCETAKEALRSIRDGLEVNERRAAAGASAEPCPHLAVAGPPGSGASTWGRVAARLAHTSDCTRKGRLVLLSARPGAGLVSSSRSATAEAVLQAVQDAAGGVMFVDDAHELAPSNSASADSGGKDALEALMRETERQREAPPAEAFVLVLAGEAAGVDSVLRSGLGEALGIHTGRSRSSPRNDPRYIQLTGFAAEEAPKLLSALAASKGFKVDPATLRSPKLARAIEDACRRSPKGRLGARQVAALLQSAISRQTRRVHASMTVTKDSLTALLEEDFEDRHGREAHQQAATAGGGRWSDGGRGSPLEQLDGVVGLSEVKTFVRSLQAQLLVDERRRQSGLPSLSSGTLHMVFAGNPGTGKTTVARIVSALLAEMGILSAGHLVEADRASLVAGYVGQTAIKVSNVVREALGGILFVDEAYALVQGDRDSFGREALDTLMKLMEDHRDELVVVFAGYSREIEALLSSNPGLRSRFPTVITFHNYTAAELMSICSGMLASEQLVLTPGATEIIQAALEQVAERADKGDKRAANGRAVRNLIEAAKRNQALRLAAFASKGKQPTRTQLMEITDADVKFTTEPQWLGSL</sequence>
<evidence type="ECO:0000256" key="4">
    <source>
        <dbReference type="SAM" id="MobiDB-lite"/>
    </source>
</evidence>
<feature type="compositionally biased region" description="Basic and acidic residues" evidence="4">
    <location>
        <begin position="29"/>
        <end position="42"/>
    </location>
</feature>
<dbReference type="InterPro" id="IPR003959">
    <property type="entry name" value="ATPase_AAA_core"/>
</dbReference>
<evidence type="ECO:0000313" key="6">
    <source>
        <dbReference type="EMBL" id="JAC61389.1"/>
    </source>
</evidence>
<dbReference type="SMART" id="SM00382">
    <property type="entry name" value="AAA"/>
    <property type="match status" value="2"/>
</dbReference>
<feature type="compositionally biased region" description="Basic and acidic residues" evidence="4">
    <location>
        <begin position="105"/>
        <end position="124"/>
    </location>
</feature>
<dbReference type="Gene3D" id="1.10.8.60">
    <property type="match status" value="2"/>
</dbReference>
<dbReference type="Gene3D" id="3.40.50.300">
    <property type="entry name" value="P-loop containing nucleotide triphosphate hydrolases"/>
    <property type="match status" value="2"/>
</dbReference>
<evidence type="ECO:0000313" key="7">
    <source>
        <dbReference type="EMBL" id="JAC81374.1"/>
    </source>
</evidence>